<accession>A0A562IVH5</accession>
<dbReference type="InterPro" id="IPR000182">
    <property type="entry name" value="GNAT_dom"/>
</dbReference>
<dbReference type="Gene3D" id="3.40.630.30">
    <property type="match status" value="1"/>
</dbReference>
<dbReference type="RefSeq" id="WP_243731078.1">
    <property type="nucleotide sequence ID" value="NZ_VLKF01000001.1"/>
</dbReference>
<dbReference type="PANTHER" id="PTHR43072">
    <property type="entry name" value="N-ACETYLTRANSFERASE"/>
    <property type="match status" value="1"/>
</dbReference>
<dbReference type="AlphaFoldDB" id="A0A562IVH5"/>
<keyword evidence="2" id="KW-0012">Acyltransferase</keyword>
<dbReference type="PROSITE" id="PS51186">
    <property type="entry name" value="GNAT"/>
    <property type="match status" value="1"/>
</dbReference>
<comment type="caution">
    <text evidence="4">The sequence shown here is derived from an EMBL/GenBank/DDBJ whole genome shotgun (WGS) entry which is preliminary data.</text>
</comment>
<organism evidence="4 5">
    <name type="scientific">Modestobacter roseus</name>
    <dbReference type="NCBI Taxonomy" id="1181884"/>
    <lineage>
        <taxon>Bacteria</taxon>
        <taxon>Bacillati</taxon>
        <taxon>Actinomycetota</taxon>
        <taxon>Actinomycetes</taxon>
        <taxon>Geodermatophilales</taxon>
        <taxon>Geodermatophilaceae</taxon>
        <taxon>Modestobacter</taxon>
    </lineage>
</organism>
<keyword evidence="1 4" id="KW-0808">Transferase</keyword>
<dbReference type="PANTHER" id="PTHR43072:SF23">
    <property type="entry name" value="UPF0039 PROTEIN C11D3.02C"/>
    <property type="match status" value="1"/>
</dbReference>
<reference evidence="4 5" key="1">
    <citation type="submission" date="2019-07" db="EMBL/GenBank/DDBJ databases">
        <title>R&amp;d 2014.</title>
        <authorList>
            <person name="Klenk H.-P."/>
        </authorList>
    </citation>
    <scope>NUCLEOTIDE SEQUENCE [LARGE SCALE GENOMIC DNA]</scope>
    <source>
        <strain evidence="4 5">DSM 45764</strain>
    </source>
</reference>
<gene>
    <name evidence="4" type="ORF">JD78_03571</name>
</gene>
<evidence type="ECO:0000259" key="3">
    <source>
        <dbReference type="PROSITE" id="PS51186"/>
    </source>
</evidence>
<name>A0A562IVH5_9ACTN</name>
<keyword evidence="5" id="KW-1185">Reference proteome</keyword>
<dbReference type="EMBL" id="VLKF01000001">
    <property type="protein sequence ID" value="TWH75021.1"/>
    <property type="molecule type" value="Genomic_DNA"/>
</dbReference>
<dbReference type="CDD" id="cd04301">
    <property type="entry name" value="NAT_SF"/>
    <property type="match status" value="1"/>
</dbReference>
<dbReference type="Proteomes" id="UP000321490">
    <property type="component" value="Unassembled WGS sequence"/>
</dbReference>
<dbReference type="Pfam" id="PF00583">
    <property type="entry name" value="Acetyltransf_1"/>
    <property type="match status" value="1"/>
</dbReference>
<evidence type="ECO:0000313" key="5">
    <source>
        <dbReference type="Proteomes" id="UP000321490"/>
    </source>
</evidence>
<evidence type="ECO:0000256" key="1">
    <source>
        <dbReference type="ARBA" id="ARBA00022679"/>
    </source>
</evidence>
<dbReference type="SUPFAM" id="SSF55729">
    <property type="entry name" value="Acyl-CoA N-acyltransferases (Nat)"/>
    <property type="match status" value="1"/>
</dbReference>
<dbReference type="GO" id="GO:0016747">
    <property type="term" value="F:acyltransferase activity, transferring groups other than amino-acyl groups"/>
    <property type="evidence" value="ECO:0007669"/>
    <property type="project" value="InterPro"/>
</dbReference>
<sequence>MSAADLCPPPLRPMAAVDWPAVEAIWAAGIATGLATFETSPPSWAEFDASRLPGHRHVAVDSDELLGWTACTRESTRDAYAGVVEHSVYVSPAAQGRGVGGALLQALITSTEAAGIWTIRAGILPANAASVALHQKHGFRVVGTREKVGRRVVDGVAGWHDVLLMERRSRVVGWPG</sequence>
<evidence type="ECO:0000313" key="4">
    <source>
        <dbReference type="EMBL" id="TWH75021.1"/>
    </source>
</evidence>
<feature type="domain" description="N-acetyltransferase" evidence="3">
    <location>
        <begin position="9"/>
        <end position="170"/>
    </location>
</feature>
<protein>
    <submittedName>
        <fullName evidence="4">Phosphinothricin acetyltransferase</fullName>
    </submittedName>
</protein>
<evidence type="ECO:0000256" key="2">
    <source>
        <dbReference type="ARBA" id="ARBA00023315"/>
    </source>
</evidence>
<dbReference type="InterPro" id="IPR016181">
    <property type="entry name" value="Acyl_CoA_acyltransferase"/>
</dbReference>
<proteinExistence type="predicted"/>